<dbReference type="RefSeq" id="WP_141980621.1">
    <property type="nucleotide sequence ID" value="NZ_VFPP01000001.1"/>
</dbReference>
<protein>
    <submittedName>
        <fullName evidence="1">MazG-like nucleotide pyrophosphohydrolase family protein</fullName>
    </submittedName>
</protein>
<dbReference type="SUPFAM" id="SSF101386">
    <property type="entry name" value="all-alpha NTP pyrophosphatases"/>
    <property type="match status" value="1"/>
</dbReference>
<reference evidence="1 2" key="1">
    <citation type="submission" date="2019-06" db="EMBL/GenBank/DDBJ databases">
        <title>Sequencing the genomes of 1000 actinobacteria strains.</title>
        <authorList>
            <person name="Klenk H.-P."/>
        </authorList>
    </citation>
    <scope>NUCLEOTIDE SEQUENCE [LARGE SCALE GENOMIC DNA]</scope>
    <source>
        <strain evidence="1 2">DSM 45456</strain>
    </source>
</reference>
<evidence type="ECO:0000313" key="1">
    <source>
        <dbReference type="EMBL" id="TQM82829.1"/>
    </source>
</evidence>
<evidence type="ECO:0000313" key="2">
    <source>
        <dbReference type="Proteomes" id="UP000316628"/>
    </source>
</evidence>
<gene>
    <name evidence="1" type="ORF">FHX81_5240</name>
</gene>
<dbReference type="GO" id="GO:0016787">
    <property type="term" value="F:hydrolase activity"/>
    <property type="evidence" value="ECO:0007669"/>
    <property type="project" value="UniProtKB-KW"/>
</dbReference>
<proteinExistence type="predicted"/>
<dbReference type="AlphaFoldDB" id="A0A543JIY3"/>
<keyword evidence="1" id="KW-0378">Hydrolase</keyword>
<dbReference type="EMBL" id="VFPP01000001">
    <property type="protein sequence ID" value="TQM82829.1"/>
    <property type="molecule type" value="Genomic_DNA"/>
</dbReference>
<keyword evidence="2" id="KW-1185">Reference proteome</keyword>
<name>A0A543JIY3_9PSEU</name>
<dbReference type="Gene3D" id="1.10.287.1080">
    <property type="entry name" value="MazG-like"/>
    <property type="match status" value="1"/>
</dbReference>
<dbReference type="OrthoDB" id="5953925at2"/>
<organism evidence="1 2">
    <name type="scientific">Saccharothrix saharensis</name>
    <dbReference type="NCBI Taxonomy" id="571190"/>
    <lineage>
        <taxon>Bacteria</taxon>
        <taxon>Bacillati</taxon>
        <taxon>Actinomycetota</taxon>
        <taxon>Actinomycetes</taxon>
        <taxon>Pseudonocardiales</taxon>
        <taxon>Pseudonocardiaceae</taxon>
        <taxon>Saccharothrix</taxon>
    </lineage>
</organism>
<comment type="caution">
    <text evidence="1">The sequence shown here is derived from an EMBL/GenBank/DDBJ whole genome shotgun (WGS) entry which is preliminary data.</text>
</comment>
<accession>A0A543JIY3</accession>
<dbReference type="Proteomes" id="UP000316628">
    <property type="component" value="Unassembled WGS sequence"/>
</dbReference>
<sequence>MPAPEQLTFEEVRARAYAVHDGYRRVQQDQAGRPWTVAETVLGFVGDVGDLAKLVMAEQGLRSADTDVRERVEHELSDCLWSVIVLARLLDVDLERAFVRTMRELAAKVAAER</sequence>